<evidence type="ECO:0000313" key="1">
    <source>
        <dbReference type="EMBL" id="KJE28275.1"/>
    </source>
</evidence>
<accession>A0A0D8BVX8</accession>
<protein>
    <submittedName>
        <fullName evidence="1">Uncharacterized protein</fullName>
    </submittedName>
</protein>
<reference evidence="1 2" key="1">
    <citation type="submission" date="2015-01" db="EMBL/GenBank/DDBJ databases">
        <authorList>
            <person name="Filippidou S."/>
            <person name="Jeanneret N."/>
            <person name="Russel-Delif L."/>
            <person name="Junier T."/>
            <person name="Wunderlin T."/>
            <person name="Molina V."/>
            <person name="Johnson S.L."/>
            <person name="Davenport K.W."/>
            <person name="Chain P.S."/>
            <person name="Dorador C."/>
            <person name="Junier P."/>
        </authorList>
    </citation>
    <scope>NUCLEOTIDE SEQUENCE [LARGE SCALE GENOMIC DNA]</scope>
    <source>
        <strain evidence="1 2">Et7/4</strain>
    </source>
</reference>
<gene>
    <name evidence="1" type="ORF">LG52_1499</name>
</gene>
<evidence type="ECO:0000313" key="2">
    <source>
        <dbReference type="Proteomes" id="UP000032522"/>
    </source>
</evidence>
<organism evidence="1 2">
    <name type="scientific">Geobacillus kaustophilus</name>
    <dbReference type="NCBI Taxonomy" id="1462"/>
    <lineage>
        <taxon>Bacteria</taxon>
        <taxon>Bacillati</taxon>
        <taxon>Bacillota</taxon>
        <taxon>Bacilli</taxon>
        <taxon>Bacillales</taxon>
        <taxon>Anoxybacillaceae</taxon>
        <taxon>Geobacillus</taxon>
        <taxon>Geobacillus thermoleovorans group</taxon>
    </lineage>
</organism>
<dbReference type="AlphaFoldDB" id="A0A0D8BVX8"/>
<name>A0A0D8BVX8_GEOKU</name>
<dbReference type="Proteomes" id="UP000032522">
    <property type="component" value="Unassembled WGS sequence"/>
</dbReference>
<proteinExistence type="predicted"/>
<sequence length="60" mass="7156">MGSKAIKQELNKSNSQKMALHQKLYLIFSEHTLFTLVRENQHVLHIFVQETVLLVKYMLW</sequence>
<comment type="caution">
    <text evidence="1">The sequence shown here is derived from an EMBL/GenBank/DDBJ whole genome shotgun (WGS) entry which is preliminary data.</text>
</comment>
<dbReference type="PATRIC" id="fig|1462.6.peg.1701"/>
<dbReference type="EMBL" id="JYBP01000003">
    <property type="protein sequence ID" value="KJE28275.1"/>
    <property type="molecule type" value="Genomic_DNA"/>
</dbReference>